<dbReference type="RefSeq" id="WP_113867791.1">
    <property type="nucleotide sequence ID" value="NZ_BAABQN010000011.1"/>
</dbReference>
<dbReference type="Pfam" id="PF14179">
    <property type="entry name" value="YppG"/>
    <property type="match status" value="1"/>
</dbReference>
<accession>A0A366EE70</accession>
<dbReference type="Proteomes" id="UP000252254">
    <property type="component" value="Unassembled WGS sequence"/>
</dbReference>
<feature type="region of interest" description="Disordered" evidence="1">
    <location>
        <begin position="20"/>
        <end position="44"/>
    </location>
</feature>
<protein>
    <submittedName>
        <fullName evidence="2">YppG-like protein</fullName>
    </submittedName>
</protein>
<dbReference type="AlphaFoldDB" id="A0A366EE70"/>
<comment type="caution">
    <text evidence="2">The sequence shown here is derived from an EMBL/GenBank/DDBJ whole genome shotgun (WGS) entry which is preliminary data.</text>
</comment>
<dbReference type="STRING" id="200904.GCA_900168775_03286"/>
<name>A0A366EE70_9BACI</name>
<sequence>MPEQRRSPFPFQSYPGFPFVPNQQNPYQAPTPFQQQMPEQQQFSTPYQYLSKPQHPMEWFPEQQNATSSGYGNQMKGFMSYFQDKDGQMDLDKMLNTVGQVANTYQQITPVIKGIGSFMKGFK</sequence>
<keyword evidence="3" id="KW-1185">Reference proteome</keyword>
<evidence type="ECO:0000313" key="2">
    <source>
        <dbReference type="EMBL" id="RBO99708.1"/>
    </source>
</evidence>
<feature type="compositionally biased region" description="Low complexity" evidence="1">
    <location>
        <begin position="30"/>
        <end position="44"/>
    </location>
</feature>
<dbReference type="EMBL" id="QNRI01000003">
    <property type="protein sequence ID" value="RBO99708.1"/>
    <property type="molecule type" value="Genomic_DNA"/>
</dbReference>
<evidence type="ECO:0000313" key="3">
    <source>
        <dbReference type="Proteomes" id="UP000252254"/>
    </source>
</evidence>
<proteinExistence type="predicted"/>
<reference evidence="2 3" key="1">
    <citation type="submission" date="2018-06" db="EMBL/GenBank/DDBJ databases">
        <title>Genomic Encyclopedia of Type Strains, Phase IV (KMG-IV): sequencing the most valuable type-strain genomes for metagenomic binning, comparative biology and taxonomic classification.</title>
        <authorList>
            <person name="Goeker M."/>
        </authorList>
    </citation>
    <scope>NUCLEOTIDE SEQUENCE [LARGE SCALE GENOMIC DNA]</scope>
    <source>
        <strain evidence="2 3">DSM 15140</strain>
    </source>
</reference>
<evidence type="ECO:0000256" key="1">
    <source>
        <dbReference type="SAM" id="MobiDB-lite"/>
    </source>
</evidence>
<organism evidence="2 3">
    <name type="scientific">Paraliobacillus ryukyuensis</name>
    <dbReference type="NCBI Taxonomy" id="200904"/>
    <lineage>
        <taxon>Bacteria</taxon>
        <taxon>Bacillati</taxon>
        <taxon>Bacillota</taxon>
        <taxon>Bacilli</taxon>
        <taxon>Bacillales</taxon>
        <taxon>Bacillaceae</taxon>
        <taxon>Paraliobacillus</taxon>
    </lineage>
</organism>
<gene>
    <name evidence="2" type="ORF">DES48_10333</name>
</gene>
<dbReference type="InterPro" id="IPR025555">
    <property type="entry name" value="YppG"/>
</dbReference>
<dbReference type="OrthoDB" id="2456726at2"/>